<dbReference type="CDD" id="cd05254">
    <property type="entry name" value="dTDP_HR_like_SDR_e"/>
    <property type="match status" value="1"/>
</dbReference>
<sequence>MHILILGKNGQVGFELQKTLAPLGRVTAWDRTHLDLDASDTIVPRILALNPDLIVNAAAYTAVDAAETDNETAHRVNAVAPGLLAQAALQCRAGLIHYSTDYVFDGAQSRPYTEDDAPNPLNVYGETKLEGEREIARTEAPYWIFRVSGIYGNRSKNFLLTMQRLAGERNTIRVVSDQTGAPSWCASIAQATADVIQSASTQQASLQEAMQDTRGIYHMTCAGETSWYGFAEAIFQLSDGVGPELQAIPTSEYPTPAQRPPYWVLNNRKLETTFQVFMPRWRDALQRCLEAQSNDANAPQAIPSPSTTSGESHLE</sequence>
<dbReference type="KEGG" id="nva:G3M78_08060"/>
<keyword evidence="6" id="KW-0521">NADP</keyword>
<evidence type="ECO:0000256" key="6">
    <source>
        <dbReference type="RuleBase" id="RU364082"/>
    </source>
</evidence>
<evidence type="ECO:0000259" key="8">
    <source>
        <dbReference type="Pfam" id="PF04321"/>
    </source>
</evidence>
<dbReference type="Pfam" id="PF04321">
    <property type="entry name" value="RmlD_sub_bind"/>
    <property type="match status" value="1"/>
</dbReference>
<dbReference type="InterPro" id="IPR029903">
    <property type="entry name" value="RmlD-like-bd"/>
</dbReference>
<dbReference type="GO" id="GO:0008831">
    <property type="term" value="F:dTDP-4-dehydrorhamnose reductase activity"/>
    <property type="evidence" value="ECO:0007669"/>
    <property type="project" value="UniProtKB-EC"/>
</dbReference>
<proteinExistence type="inferred from homology"/>
<dbReference type="GO" id="GO:0019305">
    <property type="term" value="P:dTDP-rhamnose biosynthetic process"/>
    <property type="evidence" value="ECO:0007669"/>
    <property type="project" value="UniProtKB-UniPathway"/>
</dbReference>
<dbReference type="InterPro" id="IPR036291">
    <property type="entry name" value="NAD(P)-bd_dom_sf"/>
</dbReference>
<evidence type="ECO:0000256" key="4">
    <source>
        <dbReference type="ARBA" id="ARBA00017099"/>
    </source>
</evidence>
<organism evidence="9 10">
    <name type="scientific">Candidatus Nitrohelix vancouverensis</name>
    <dbReference type="NCBI Taxonomy" id="2705534"/>
    <lineage>
        <taxon>Bacteria</taxon>
        <taxon>Pseudomonadati</taxon>
        <taxon>Nitrospinota/Tectimicrobiota group</taxon>
        <taxon>Nitrospinota</taxon>
        <taxon>Nitrospinia</taxon>
        <taxon>Nitrospinales</taxon>
        <taxon>Nitrospinaceae</taxon>
        <taxon>Candidatus Nitrohelix</taxon>
    </lineage>
</organism>
<comment type="function">
    <text evidence="6">Catalyzes the reduction of dTDP-6-deoxy-L-lyxo-4-hexulose to yield dTDP-L-rhamnose.</text>
</comment>
<comment type="catalytic activity">
    <reaction evidence="5">
        <text>dTDP-beta-L-rhamnose + NADP(+) = dTDP-4-dehydro-beta-L-rhamnose + NADPH + H(+)</text>
        <dbReference type="Rhea" id="RHEA:21796"/>
        <dbReference type="ChEBI" id="CHEBI:15378"/>
        <dbReference type="ChEBI" id="CHEBI:57510"/>
        <dbReference type="ChEBI" id="CHEBI:57783"/>
        <dbReference type="ChEBI" id="CHEBI:58349"/>
        <dbReference type="ChEBI" id="CHEBI:62830"/>
        <dbReference type="EC" id="1.1.1.133"/>
    </reaction>
</comment>
<name>A0A7T0C2I0_9BACT</name>
<reference evidence="10" key="1">
    <citation type="submission" date="2020-02" db="EMBL/GenBank/DDBJ databases">
        <title>Genomic and physiological characterization of two novel Nitrospinaceae genera.</title>
        <authorList>
            <person name="Mueller A.J."/>
            <person name="Jung M.-Y."/>
            <person name="Strachan C.R."/>
            <person name="Herbold C.W."/>
            <person name="Kirkegaard R.H."/>
            <person name="Daims H."/>
        </authorList>
    </citation>
    <scope>NUCLEOTIDE SEQUENCE [LARGE SCALE GENOMIC DNA]</scope>
</reference>
<dbReference type="PANTHER" id="PTHR10491:SF4">
    <property type="entry name" value="METHIONINE ADENOSYLTRANSFERASE 2 SUBUNIT BETA"/>
    <property type="match status" value="1"/>
</dbReference>
<dbReference type="UniPathway" id="UPA00124"/>
<dbReference type="Proteomes" id="UP000594464">
    <property type="component" value="Chromosome"/>
</dbReference>
<gene>
    <name evidence="9" type="primary">rfbD</name>
    <name evidence="9" type="ORF">G3M78_08060</name>
</gene>
<evidence type="ECO:0000256" key="1">
    <source>
        <dbReference type="ARBA" id="ARBA00004781"/>
    </source>
</evidence>
<evidence type="ECO:0000256" key="5">
    <source>
        <dbReference type="ARBA" id="ARBA00048200"/>
    </source>
</evidence>
<dbReference type="Gene3D" id="3.90.25.10">
    <property type="entry name" value="UDP-galactose 4-epimerase, domain 1"/>
    <property type="match status" value="1"/>
</dbReference>
<dbReference type="NCBIfam" id="TIGR01214">
    <property type="entry name" value="rmlD"/>
    <property type="match status" value="1"/>
</dbReference>
<dbReference type="Gene3D" id="3.40.50.720">
    <property type="entry name" value="NAD(P)-binding Rossmann-like Domain"/>
    <property type="match status" value="1"/>
</dbReference>
<dbReference type="InterPro" id="IPR005913">
    <property type="entry name" value="dTDP_dehydrorham_reduct"/>
</dbReference>
<feature type="domain" description="RmlD-like substrate binding" evidence="8">
    <location>
        <begin position="1"/>
        <end position="291"/>
    </location>
</feature>
<protein>
    <recommendedName>
        <fullName evidence="4 6">dTDP-4-dehydrorhamnose reductase</fullName>
        <ecNumber evidence="3 6">1.1.1.133</ecNumber>
    </recommendedName>
</protein>
<dbReference type="GO" id="GO:0005829">
    <property type="term" value="C:cytosol"/>
    <property type="evidence" value="ECO:0007669"/>
    <property type="project" value="TreeGrafter"/>
</dbReference>
<evidence type="ECO:0000256" key="7">
    <source>
        <dbReference type="SAM" id="MobiDB-lite"/>
    </source>
</evidence>
<comment type="pathway">
    <text evidence="1 6">Carbohydrate biosynthesis; dTDP-L-rhamnose biosynthesis.</text>
</comment>
<evidence type="ECO:0000256" key="3">
    <source>
        <dbReference type="ARBA" id="ARBA00012929"/>
    </source>
</evidence>
<dbReference type="AlphaFoldDB" id="A0A7T0C2I0"/>
<comment type="similarity">
    <text evidence="2 6">Belongs to the dTDP-4-dehydrorhamnose reductase family.</text>
</comment>
<accession>A0A7T0C2I0</accession>
<evidence type="ECO:0000256" key="2">
    <source>
        <dbReference type="ARBA" id="ARBA00010944"/>
    </source>
</evidence>
<dbReference type="EC" id="1.1.1.133" evidence="3 6"/>
<dbReference type="EMBL" id="CP048620">
    <property type="protein sequence ID" value="QPJ65346.1"/>
    <property type="molecule type" value="Genomic_DNA"/>
</dbReference>
<keyword evidence="6 9" id="KW-0560">Oxidoreductase</keyword>
<dbReference type="PANTHER" id="PTHR10491">
    <property type="entry name" value="DTDP-4-DEHYDRORHAMNOSE REDUCTASE"/>
    <property type="match status" value="1"/>
</dbReference>
<evidence type="ECO:0000313" key="10">
    <source>
        <dbReference type="Proteomes" id="UP000594464"/>
    </source>
</evidence>
<feature type="region of interest" description="Disordered" evidence="7">
    <location>
        <begin position="292"/>
        <end position="315"/>
    </location>
</feature>
<dbReference type="SUPFAM" id="SSF51735">
    <property type="entry name" value="NAD(P)-binding Rossmann-fold domains"/>
    <property type="match status" value="1"/>
</dbReference>
<evidence type="ECO:0000313" key="9">
    <source>
        <dbReference type="EMBL" id="QPJ65346.1"/>
    </source>
</evidence>